<comment type="caution">
    <text evidence="3">The sequence shown here is derived from an EMBL/GenBank/DDBJ whole genome shotgun (WGS) entry which is preliminary data.</text>
</comment>
<evidence type="ECO:0000256" key="1">
    <source>
        <dbReference type="SAM" id="Phobius"/>
    </source>
</evidence>
<feature type="transmembrane region" description="Helical" evidence="1">
    <location>
        <begin position="71"/>
        <end position="88"/>
    </location>
</feature>
<dbReference type="RefSeq" id="WP_111282230.1">
    <property type="nucleotide sequence ID" value="NZ_QLIN01000003.1"/>
</dbReference>
<accession>A0A327N659</accession>
<dbReference type="InterPro" id="IPR006976">
    <property type="entry name" value="VanZ-like"/>
</dbReference>
<name>A0A327N659_PSEFL</name>
<organism evidence="3 4">
    <name type="scientific">Pseudomonas fluorescens</name>
    <dbReference type="NCBI Taxonomy" id="294"/>
    <lineage>
        <taxon>Bacteria</taxon>
        <taxon>Pseudomonadati</taxon>
        <taxon>Pseudomonadota</taxon>
        <taxon>Gammaproteobacteria</taxon>
        <taxon>Pseudomonadales</taxon>
        <taxon>Pseudomonadaceae</taxon>
        <taxon>Pseudomonas</taxon>
    </lineage>
</organism>
<feature type="transmembrane region" description="Helical" evidence="1">
    <location>
        <begin position="14"/>
        <end position="35"/>
    </location>
</feature>
<evidence type="ECO:0000313" key="4">
    <source>
        <dbReference type="Proteomes" id="UP000249493"/>
    </source>
</evidence>
<evidence type="ECO:0000259" key="2">
    <source>
        <dbReference type="Pfam" id="PF04892"/>
    </source>
</evidence>
<keyword evidence="1" id="KW-0472">Membrane</keyword>
<dbReference type="AlphaFoldDB" id="A0A327N659"/>
<feature type="transmembrane region" description="Helical" evidence="1">
    <location>
        <begin position="47"/>
        <end position="64"/>
    </location>
</feature>
<sequence length="139" mass="15584">MSSLFLGVTQLPQWIRTLFFISVGVVLLAAGLRAQPIPEAFAQEDKLHHLIGFFALSFSCRLALPRVKVRWIALGCLLTGILIEYAQGLMPLRTASPYDALANAVGVLTGLMAWRWLRHWSGKQSEVLDGMHRLTERNR</sequence>
<keyword evidence="1" id="KW-1133">Transmembrane helix</keyword>
<reference evidence="3 4" key="1">
    <citation type="submission" date="2018-06" db="EMBL/GenBank/DDBJ databases">
        <authorList>
            <person name="Zhirakovskaya E."/>
        </authorList>
    </citation>
    <scope>NUCLEOTIDE SEQUENCE [LARGE SCALE GENOMIC DNA]</scope>
    <source>
        <strain evidence="3 4">LY3</strain>
    </source>
</reference>
<proteinExistence type="predicted"/>
<dbReference type="Pfam" id="PF04892">
    <property type="entry name" value="VanZ"/>
    <property type="match status" value="1"/>
</dbReference>
<protein>
    <submittedName>
        <fullName evidence="3">VanZ family protein</fullName>
    </submittedName>
</protein>
<gene>
    <name evidence="3" type="ORF">DOZ80_09760</name>
</gene>
<dbReference type="Proteomes" id="UP000249493">
    <property type="component" value="Unassembled WGS sequence"/>
</dbReference>
<dbReference type="EMBL" id="QLIN01000003">
    <property type="protein sequence ID" value="RAI70750.1"/>
    <property type="molecule type" value="Genomic_DNA"/>
</dbReference>
<dbReference type="NCBIfam" id="NF037970">
    <property type="entry name" value="vanZ_1"/>
    <property type="match status" value="1"/>
</dbReference>
<feature type="domain" description="VanZ-like" evidence="2">
    <location>
        <begin position="47"/>
        <end position="117"/>
    </location>
</feature>
<dbReference type="PANTHER" id="PTHR28008:SF1">
    <property type="entry name" value="DOMAIN PROTEIN, PUTATIVE (AFU_ORTHOLOGUE AFUA_3G10980)-RELATED"/>
    <property type="match status" value="1"/>
</dbReference>
<evidence type="ECO:0000313" key="3">
    <source>
        <dbReference type="EMBL" id="RAI70750.1"/>
    </source>
</evidence>
<keyword evidence="1" id="KW-0812">Transmembrane</keyword>
<dbReference type="PANTHER" id="PTHR28008">
    <property type="entry name" value="DOMAIN PROTEIN, PUTATIVE (AFU_ORTHOLOGUE AFUA_3G10980)-RELATED"/>
    <property type="match status" value="1"/>
</dbReference>
<feature type="transmembrane region" description="Helical" evidence="1">
    <location>
        <begin position="100"/>
        <end position="117"/>
    </location>
</feature>